<dbReference type="STRING" id="1763537.ULVI_00190"/>
<protein>
    <recommendedName>
        <fullName evidence="4">Membrane metalloprotease</fullName>
    </recommendedName>
</protein>
<name>A0A167KE00_9FLAO</name>
<dbReference type="RefSeq" id="WP_068588104.1">
    <property type="nucleotide sequence ID" value="NZ_LRXL01000001.1"/>
</dbReference>
<dbReference type="EMBL" id="LRXL01000001">
    <property type="protein sequence ID" value="OAB81794.1"/>
    <property type="molecule type" value="Genomic_DNA"/>
</dbReference>
<dbReference type="InterPro" id="IPR024079">
    <property type="entry name" value="MetalloPept_cat_dom_sf"/>
</dbReference>
<evidence type="ECO:0008006" key="4">
    <source>
        <dbReference type="Google" id="ProtNLM"/>
    </source>
</evidence>
<accession>A0A167KE00</accession>
<reference evidence="2 3" key="1">
    <citation type="submission" date="2016-02" db="EMBL/GenBank/DDBJ databases">
        <title>Ulvibacter sp. LPB0005, isolated from Thais luteostoma.</title>
        <authorList>
            <person name="Shin S.-K."/>
            <person name="Yi H."/>
        </authorList>
    </citation>
    <scope>NUCLEOTIDE SEQUENCE [LARGE SCALE GENOMIC DNA]</scope>
    <source>
        <strain evidence="2 3">LPB0005</strain>
    </source>
</reference>
<dbReference type="OrthoDB" id="1121673at2"/>
<sequence length="258" mass="28677">MKLKCYNFFLILFSALTIVACKSDDSDDGIADFKAENRKGLGTSAEDLLSNDLYSKVTVELVYSTNFAPLQQTIDGLQDYLSTRLNKSTINIVRTVIDQPTGAPFDPDEIKEIEEENRTLYTTEDEIVVYVFFANGNKDTDTETNFTLGTSYFNTSIVIYEKTLQDLEASGNGDLAVLEGTTIQHEFGHLFGLVNIQNDDIHPSDHEDPNASRHCVVEDCLMYFESSTPGRLARLETMVNIPTLDALCIADLQAKGGK</sequence>
<dbReference type="AlphaFoldDB" id="A0A167KE00"/>
<dbReference type="PROSITE" id="PS51257">
    <property type="entry name" value="PROKAR_LIPOPROTEIN"/>
    <property type="match status" value="1"/>
</dbReference>
<keyword evidence="3" id="KW-1185">Reference proteome</keyword>
<feature type="chain" id="PRO_5007889359" description="Membrane metalloprotease" evidence="1">
    <location>
        <begin position="21"/>
        <end position="258"/>
    </location>
</feature>
<dbReference type="GO" id="GO:0008237">
    <property type="term" value="F:metallopeptidase activity"/>
    <property type="evidence" value="ECO:0007669"/>
    <property type="project" value="InterPro"/>
</dbReference>
<evidence type="ECO:0000313" key="3">
    <source>
        <dbReference type="Proteomes" id="UP000077013"/>
    </source>
</evidence>
<feature type="signal peptide" evidence="1">
    <location>
        <begin position="1"/>
        <end position="20"/>
    </location>
</feature>
<dbReference type="SUPFAM" id="SSF55486">
    <property type="entry name" value="Metalloproteases ('zincins'), catalytic domain"/>
    <property type="match status" value="1"/>
</dbReference>
<dbReference type="Gene3D" id="3.40.390.10">
    <property type="entry name" value="Collagenase (Catalytic Domain)"/>
    <property type="match status" value="1"/>
</dbReference>
<organism evidence="2 3">
    <name type="scientific">Cochleicola gelatinilyticus</name>
    <dbReference type="NCBI Taxonomy" id="1763537"/>
    <lineage>
        <taxon>Bacteria</taxon>
        <taxon>Pseudomonadati</taxon>
        <taxon>Bacteroidota</taxon>
        <taxon>Flavobacteriia</taxon>
        <taxon>Flavobacteriales</taxon>
        <taxon>Flavobacteriaceae</taxon>
        <taxon>Cochleicola</taxon>
    </lineage>
</organism>
<evidence type="ECO:0000256" key="1">
    <source>
        <dbReference type="SAM" id="SignalP"/>
    </source>
</evidence>
<keyword evidence="1" id="KW-0732">Signal</keyword>
<dbReference type="Proteomes" id="UP000077013">
    <property type="component" value="Unassembled WGS sequence"/>
</dbReference>
<comment type="caution">
    <text evidence="2">The sequence shown here is derived from an EMBL/GenBank/DDBJ whole genome shotgun (WGS) entry which is preliminary data.</text>
</comment>
<gene>
    <name evidence="2" type="ORF">ULVI_00190</name>
</gene>
<proteinExistence type="predicted"/>
<evidence type="ECO:0000313" key="2">
    <source>
        <dbReference type="EMBL" id="OAB81794.1"/>
    </source>
</evidence>